<accession>A0AAE1AWS5</accession>
<keyword evidence="1" id="KW-0472">Membrane</keyword>
<evidence type="ECO:0000313" key="3">
    <source>
        <dbReference type="Proteomes" id="UP001283361"/>
    </source>
</evidence>
<keyword evidence="3" id="KW-1185">Reference proteome</keyword>
<organism evidence="2 3">
    <name type="scientific">Elysia crispata</name>
    <name type="common">lettuce slug</name>
    <dbReference type="NCBI Taxonomy" id="231223"/>
    <lineage>
        <taxon>Eukaryota</taxon>
        <taxon>Metazoa</taxon>
        <taxon>Spiralia</taxon>
        <taxon>Lophotrochozoa</taxon>
        <taxon>Mollusca</taxon>
        <taxon>Gastropoda</taxon>
        <taxon>Heterobranchia</taxon>
        <taxon>Euthyneura</taxon>
        <taxon>Panpulmonata</taxon>
        <taxon>Sacoglossa</taxon>
        <taxon>Placobranchoidea</taxon>
        <taxon>Plakobranchidae</taxon>
        <taxon>Elysia</taxon>
    </lineage>
</organism>
<evidence type="ECO:0000256" key="1">
    <source>
        <dbReference type="SAM" id="Phobius"/>
    </source>
</evidence>
<feature type="transmembrane region" description="Helical" evidence="1">
    <location>
        <begin position="92"/>
        <end position="112"/>
    </location>
</feature>
<keyword evidence="1" id="KW-1133">Transmembrane helix</keyword>
<dbReference type="Proteomes" id="UP001283361">
    <property type="component" value="Unassembled WGS sequence"/>
</dbReference>
<gene>
    <name evidence="2" type="ORF">RRG08_064864</name>
</gene>
<reference evidence="2" key="1">
    <citation type="journal article" date="2023" name="G3 (Bethesda)">
        <title>A reference genome for the long-term kleptoplast-retaining sea slug Elysia crispata morphotype clarki.</title>
        <authorList>
            <person name="Eastman K.E."/>
            <person name="Pendleton A.L."/>
            <person name="Shaikh M.A."/>
            <person name="Suttiyut T."/>
            <person name="Ogas R."/>
            <person name="Tomko P."/>
            <person name="Gavelis G."/>
            <person name="Widhalm J.R."/>
            <person name="Wisecaver J.H."/>
        </authorList>
    </citation>
    <scope>NUCLEOTIDE SEQUENCE</scope>
    <source>
        <strain evidence="2">ECLA1</strain>
    </source>
</reference>
<name>A0AAE1AWS5_9GAST</name>
<dbReference type="EMBL" id="JAWDGP010001070">
    <property type="protein sequence ID" value="KAK3795352.1"/>
    <property type="molecule type" value="Genomic_DNA"/>
</dbReference>
<protein>
    <submittedName>
        <fullName evidence="2">Uncharacterized protein</fullName>
    </submittedName>
</protein>
<proteinExistence type="predicted"/>
<keyword evidence="1" id="KW-0812">Transmembrane</keyword>
<sequence length="127" mass="14853">MRWIQSRLLIKDQGMYKISGRCNTLLHTLMPSAVRVDINYTTYMRDLLTVILISCCPIAQRWSCRYKLYNIHTRPPLGFALVTSDTYRLRTLLVAQQFLLGFNLFLVLSVQVTSGTKYSPFKFRFFS</sequence>
<comment type="caution">
    <text evidence="2">The sequence shown here is derived from an EMBL/GenBank/DDBJ whole genome shotgun (WGS) entry which is preliminary data.</text>
</comment>
<dbReference type="AlphaFoldDB" id="A0AAE1AWS5"/>
<evidence type="ECO:0000313" key="2">
    <source>
        <dbReference type="EMBL" id="KAK3795352.1"/>
    </source>
</evidence>